<evidence type="ECO:0000313" key="2">
    <source>
        <dbReference type="EMBL" id="KLO05973.1"/>
    </source>
</evidence>
<feature type="region of interest" description="Disordered" evidence="1">
    <location>
        <begin position="193"/>
        <end position="213"/>
    </location>
</feature>
<evidence type="ECO:0000256" key="1">
    <source>
        <dbReference type="SAM" id="MobiDB-lite"/>
    </source>
</evidence>
<keyword evidence="3" id="KW-1185">Reference proteome</keyword>
<organism evidence="2 3">
    <name type="scientific">Schizopora paradoxa</name>
    <dbReference type="NCBI Taxonomy" id="27342"/>
    <lineage>
        <taxon>Eukaryota</taxon>
        <taxon>Fungi</taxon>
        <taxon>Dikarya</taxon>
        <taxon>Basidiomycota</taxon>
        <taxon>Agaricomycotina</taxon>
        <taxon>Agaricomycetes</taxon>
        <taxon>Hymenochaetales</taxon>
        <taxon>Schizoporaceae</taxon>
        <taxon>Schizopora</taxon>
    </lineage>
</organism>
<name>A0A0H2R949_9AGAM</name>
<dbReference type="AlphaFoldDB" id="A0A0H2R949"/>
<proteinExistence type="predicted"/>
<dbReference type="InParanoid" id="A0A0H2R949"/>
<sequence>MDPYARYDSYYTSRRIDSPAPMIVTAASQFELPPSQNASMILNDENYPNYGGIINAQNAHYNTRTSSSGSFVTVFDIDLENLVFDFKEVMTTAMQAYANEATLELANAVNEANILYSKAQGMKRKGSYREGLLEQVDAMVPGLQHLNSAVIASRMQATKKIRTTSSFRKLSYEDKQRIESNYYQARRAFTDLVKRQSRSEQTPSPTTPTRSTL</sequence>
<protein>
    <submittedName>
        <fullName evidence="2">Uncharacterized protein</fullName>
    </submittedName>
</protein>
<accession>A0A0H2R949</accession>
<gene>
    <name evidence="2" type="ORF">SCHPADRAFT_946464</name>
</gene>
<dbReference type="EMBL" id="KQ086249">
    <property type="protein sequence ID" value="KLO05973.1"/>
    <property type="molecule type" value="Genomic_DNA"/>
</dbReference>
<evidence type="ECO:0000313" key="3">
    <source>
        <dbReference type="Proteomes" id="UP000053477"/>
    </source>
</evidence>
<reference evidence="2 3" key="1">
    <citation type="submission" date="2015-04" db="EMBL/GenBank/DDBJ databases">
        <title>Complete genome sequence of Schizopora paradoxa KUC8140, a cosmopolitan wood degrader in East Asia.</title>
        <authorList>
            <consortium name="DOE Joint Genome Institute"/>
            <person name="Min B."/>
            <person name="Park H."/>
            <person name="Jang Y."/>
            <person name="Kim J.-J."/>
            <person name="Kim K.H."/>
            <person name="Pangilinan J."/>
            <person name="Lipzen A."/>
            <person name="Riley R."/>
            <person name="Grigoriev I.V."/>
            <person name="Spatafora J.W."/>
            <person name="Choi I.-G."/>
        </authorList>
    </citation>
    <scope>NUCLEOTIDE SEQUENCE [LARGE SCALE GENOMIC DNA]</scope>
    <source>
        <strain evidence="2 3">KUC8140</strain>
    </source>
</reference>
<dbReference type="Proteomes" id="UP000053477">
    <property type="component" value="Unassembled WGS sequence"/>
</dbReference>
<feature type="compositionally biased region" description="Low complexity" evidence="1">
    <location>
        <begin position="199"/>
        <end position="213"/>
    </location>
</feature>